<feature type="domain" description="N-acetyltransferase" evidence="2">
    <location>
        <begin position="283"/>
        <end position="432"/>
    </location>
</feature>
<feature type="domain" description="N-acetyltransferase" evidence="2">
    <location>
        <begin position="117"/>
        <end position="280"/>
    </location>
</feature>
<dbReference type="Gene3D" id="3.40.630.30">
    <property type="match status" value="1"/>
</dbReference>
<sequence>MTETSRPVRPSVLCSTSAPRVLPGPLRQPRSSVVHPAPRRRRPPTGLRGSGRGGVRVRWCVGAVVRGPRRGDWRVRRGGARVRRGGAPYGGSMSTPLRDRVPFPAGGASLPTGPAGVRWRRLTAADAPEVYELRRRAGRVDHPNFVVSREEIESDLTRVELAPDRDTAGATDVAGRLVAYGLVVRPAESESLVKVLLDGHVDPDRRGEGIGRRLLDWQQARGLEILAEHEEPLPGWLLTQSDVGSAHVVDLLQRAGFEPRRYWLELRRDLAEPIPEAPLEAGLRIVDYSPAVAEPVRLAKNEAFRDHWGSQPMSADDWAARDELPIARHDLSFVVLDGDEVAGFLLTTVNAEESEQLGFPFGYVELVGTRAAYRGRGVARALLVHALAAFREAGLEQAVLDVDSESPTGAVGLYASVGFREANRSLSLVREW</sequence>
<protein>
    <recommendedName>
        <fullName evidence="2">N-acetyltransferase domain-containing protein</fullName>
    </recommendedName>
</protein>
<dbReference type="Pfam" id="PF00583">
    <property type="entry name" value="Acetyltransf_1"/>
    <property type="match status" value="1"/>
</dbReference>
<dbReference type="PROSITE" id="PS51186">
    <property type="entry name" value="GNAT"/>
    <property type="match status" value="2"/>
</dbReference>
<dbReference type="Proteomes" id="UP000192775">
    <property type="component" value="Chromosome"/>
</dbReference>
<dbReference type="SUPFAM" id="SSF55729">
    <property type="entry name" value="Acyl-CoA N-acyltransferases (Nat)"/>
    <property type="match status" value="2"/>
</dbReference>
<dbReference type="EMBL" id="CP020715">
    <property type="protein sequence ID" value="ARJ04234.1"/>
    <property type="molecule type" value="Genomic_DNA"/>
</dbReference>
<keyword evidence="4" id="KW-1185">Reference proteome</keyword>
<proteinExistence type="predicted"/>
<dbReference type="STRING" id="1619308.B5808_02570"/>
<evidence type="ECO:0000259" key="2">
    <source>
        <dbReference type="PROSITE" id="PS51186"/>
    </source>
</evidence>
<dbReference type="InterPro" id="IPR000182">
    <property type="entry name" value="GNAT_dom"/>
</dbReference>
<dbReference type="PANTHER" id="PTHR43617:SF20">
    <property type="entry name" value="N-ALPHA-ACETYLTRANSFERASE RIMI"/>
    <property type="match status" value="1"/>
</dbReference>
<evidence type="ECO:0000313" key="3">
    <source>
        <dbReference type="EMBL" id="ARJ04234.1"/>
    </source>
</evidence>
<name>A0A1X9LGC8_9MICO</name>
<dbReference type="CDD" id="cd04301">
    <property type="entry name" value="NAT_SF"/>
    <property type="match status" value="1"/>
</dbReference>
<dbReference type="InterPro" id="IPR016181">
    <property type="entry name" value="Acyl_CoA_acyltransferase"/>
</dbReference>
<dbReference type="AlphaFoldDB" id="A0A1X9LGC8"/>
<accession>A0A1X9LGC8</accession>
<evidence type="ECO:0000313" key="4">
    <source>
        <dbReference type="Proteomes" id="UP000192775"/>
    </source>
</evidence>
<feature type="region of interest" description="Disordered" evidence="1">
    <location>
        <begin position="1"/>
        <end position="52"/>
    </location>
</feature>
<gene>
    <name evidence="3" type="ORF">B5808_02570</name>
</gene>
<reference evidence="3 4" key="1">
    <citation type="submission" date="2017-04" db="EMBL/GenBank/DDBJ databases">
        <authorList>
            <person name="Afonso C.L."/>
            <person name="Miller P.J."/>
            <person name="Scott M.A."/>
            <person name="Spackman E."/>
            <person name="Goraichik I."/>
            <person name="Dimitrov K.M."/>
            <person name="Suarez D.L."/>
            <person name="Swayne D.E."/>
        </authorList>
    </citation>
    <scope>NUCLEOTIDE SEQUENCE [LARGE SCALE GENOMIC DNA]</scope>
    <source>
        <strain evidence="4">XA(T)</strain>
    </source>
</reference>
<evidence type="ECO:0000256" key="1">
    <source>
        <dbReference type="SAM" id="MobiDB-lite"/>
    </source>
</evidence>
<dbReference type="PANTHER" id="PTHR43617">
    <property type="entry name" value="L-AMINO ACID N-ACETYLTRANSFERASE"/>
    <property type="match status" value="1"/>
</dbReference>
<organism evidence="3 4">
    <name type="scientific">Cnuibacter physcomitrellae</name>
    <dbReference type="NCBI Taxonomy" id="1619308"/>
    <lineage>
        <taxon>Bacteria</taxon>
        <taxon>Bacillati</taxon>
        <taxon>Actinomycetota</taxon>
        <taxon>Actinomycetes</taxon>
        <taxon>Micrococcales</taxon>
        <taxon>Microbacteriaceae</taxon>
        <taxon>Cnuibacter</taxon>
    </lineage>
</organism>
<dbReference type="InterPro" id="IPR050276">
    <property type="entry name" value="MshD_Acetyltransferase"/>
</dbReference>
<dbReference type="KEGG" id="cphy:B5808_02570"/>
<dbReference type="GO" id="GO:0008999">
    <property type="term" value="F:protein-N-terminal-alanine acetyltransferase activity"/>
    <property type="evidence" value="ECO:0007669"/>
    <property type="project" value="TreeGrafter"/>
</dbReference>